<dbReference type="HAMAP" id="MF_00058">
    <property type="entry name" value="MTD"/>
    <property type="match status" value="1"/>
</dbReference>
<evidence type="ECO:0000256" key="7">
    <source>
        <dbReference type="HAMAP-Rule" id="MF_00058"/>
    </source>
</evidence>
<evidence type="ECO:0000256" key="2">
    <source>
        <dbReference type="ARBA" id="ARBA00012904"/>
    </source>
</evidence>
<reference evidence="9 10" key="1">
    <citation type="submission" date="2023-03" db="EMBL/GenBank/DDBJ databases">
        <title>Whole genome sequencing of Methanotrichaceae archaeon M04Ac.</title>
        <authorList>
            <person name="Khomyakova M.A."/>
            <person name="Merkel A.Y."/>
            <person name="Slobodkin A.I."/>
        </authorList>
    </citation>
    <scope>NUCLEOTIDE SEQUENCE [LARGE SCALE GENOMIC DNA]</scope>
    <source>
        <strain evidence="9 10">M04Ac</strain>
    </source>
</reference>
<dbReference type="PIRSF" id="PIRSF005627">
    <property type="entry name" value="MTD"/>
    <property type="match status" value="1"/>
</dbReference>
<dbReference type="InterPro" id="IPR036080">
    <property type="entry name" value="MTD_sf"/>
</dbReference>
<dbReference type="Proteomes" id="UP001215956">
    <property type="component" value="Unassembled WGS sequence"/>
</dbReference>
<evidence type="ECO:0000256" key="3">
    <source>
        <dbReference type="ARBA" id="ARBA00014062"/>
    </source>
</evidence>
<evidence type="ECO:0000256" key="4">
    <source>
        <dbReference type="ARBA" id="ARBA00022563"/>
    </source>
</evidence>
<accession>A0ABT5XGT8</accession>
<evidence type="ECO:0000256" key="6">
    <source>
        <dbReference type="ARBA" id="ARBA00031410"/>
    </source>
</evidence>
<dbReference type="EC" id="1.5.98.1" evidence="2 7"/>
<sequence>MFKIGFIKLGNVASSLVADLALDEIAERTDIEVRSLSFGAKMTKREAEMSAELKGWEPQLVVMVGPNAATPGPTAARELYKDLPTIVISDGPAKKEARESLEAEGFGYIILPFDPLIGAKREFLDPAEMAIFNADALKVLSVCGSVRLVQEELDGAMASIIAGTVKLPAILSTPEKCTERMDFKNPYARAKAIAALHMAQTVAAIDAAACFRLKELDRIAVTAAAGHEVMRAAARLADEAREMEKSLDSVSRRPHARSGAILEKTGLLDKPEPI</sequence>
<evidence type="ECO:0000256" key="8">
    <source>
        <dbReference type="SAM" id="MobiDB-lite"/>
    </source>
</evidence>
<keyword evidence="5 7" id="KW-0560">Oxidoreductase</keyword>
<keyword evidence="10" id="KW-1185">Reference proteome</keyword>
<comment type="function">
    <text evidence="7">Catalyzes the reversible reduction of methenyl-H(4)MPT(+) to methylene-H(4)MPT.</text>
</comment>
<comment type="pathway">
    <text evidence="7">One-carbon metabolism; methanogenesis from CO(2); 5,10-methylene-5,6,7,8-tetrahydromethanopterin from 5,10-methenyl-5,6,7,8-tetrahydromethanopterin (coenzyme F420 route): step 1/1.</text>
</comment>
<dbReference type="Gene3D" id="3.40.50.10830">
    <property type="entry name" value="F420-dependent methylenetetrahydromethanopterin dehydrogenase (MTD)"/>
    <property type="match status" value="1"/>
</dbReference>
<comment type="caution">
    <text evidence="9">The sequence shown here is derived from an EMBL/GenBank/DDBJ whole genome shotgun (WGS) entry which is preliminary data.</text>
</comment>
<gene>
    <name evidence="7" type="primary">mtd</name>
    <name evidence="9" type="ORF">P0O24_10035</name>
</gene>
<evidence type="ECO:0000313" key="9">
    <source>
        <dbReference type="EMBL" id="MDF0593919.1"/>
    </source>
</evidence>
<name>A0ABT5XGT8_9EURY</name>
<evidence type="ECO:0000256" key="5">
    <source>
        <dbReference type="ARBA" id="ARBA00023002"/>
    </source>
</evidence>
<dbReference type="NCBIfam" id="NF002162">
    <property type="entry name" value="PRK00994.1"/>
    <property type="match status" value="1"/>
</dbReference>
<keyword evidence="4 7" id="KW-0554">One-carbon metabolism</keyword>
<keyword evidence="7" id="KW-0484">Methanogenesis</keyword>
<dbReference type="RefSeq" id="WP_316969617.1">
    <property type="nucleotide sequence ID" value="NZ_JARFPL010000035.1"/>
</dbReference>
<dbReference type="Pfam" id="PF01993">
    <property type="entry name" value="MTD"/>
    <property type="match status" value="1"/>
</dbReference>
<dbReference type="Gene3D" id="6.10.140.120">
    <property type="match status" value="1"/>
</dbReference>
<evidence type="ECO:0000256" key="1">
    <source>
        <dbReference type="ARBA" id="ARBA00007842"/>
    </source>
</evidence>
<feature type="region of interest" description="Disordered" evidence="8">
    <location>
        <begin position="245"/>
        <end position="274"/>
    </location>
</feature>
<comment type="catalytic activity">
    <reaction evidence="7">
        <text>5,10-methylenetetrahydromethanopterin + oxidized coenzyme F420-(gamma-L-Glu)(n) + 2 H(+) = 5,10-methenyl-5,6,7,8-tetrahydromethanopterin + reduced coenzyme F420-(gamma-L-Glu)(n)</text>
        <dbReference type="Rhea" id="RHEA:16721"/>
        <dbReference type="Rhea" id="RHEA-COMP:12939"/>
        <dbReference type="Rhea" id="RHEA-COMP:14378"/>
        <dbReference type="ChEBI" id="CHEBI:15378"/>
        <dbReference type="ChEBI" id="CHEBI:57818"/>
        <dbReference type="ChEBI" id="CHEBI:58337"/>
        <dbReference type="ChEBI" id="CHEBI:133980"/>
        <dbReference type="ChEBI" id="CHEBI:139511"/>
        <dbReference type="EC" id="1.5.98.1"/>
    </reaction>
</comment>
<protein>
    <recommendedName>
        <fullName evidence="3 7">F420-dependent methylenetetrahydromethanopterin dehydrogenase</fullName>
        <shortName evidence="7">MTD</shortName>
        <ecNumber evidence="2 7">1.5.98.1</ecNumber>
    </recommendedName>
    <alternativeName>
        <fullName evidence="6 7">Coenzyme F420-dependent N5,N10-methylenetetrahydromethanopterin dehydrogenase</fullName>
    </alternativeName>
</protein>
<dbReference type="EMBL" id="JARFPL010000035">
    <property type="protein sequence ID" value="MDF0593919.1"/>
    <property type="molecule type" value="Genomic_DNA"/>
</dbReference>
<evidence type="ECO:0000313" key="10">
    <source>
        <dbReference type="Proteomes" id="UP001215956"/>
    </source>
</evidence>
<dbReference type="SUPFAM" id="SSF102324">
    <property type="entry name" value="F420-dependent methylenetetrahydromethanopterin dehydrogenase (MTD)"/>
    <property type="match status" value="1"/>
</dbReference>
<comment type="similarity">
    <text evidence="1 7">Belongs to the MTD family.</text>
</comment>
<dbReference type="InterPro" id="IPR002844">
    <property type="entry name" value="MTD"/>
</dbReference>
<proteinExistence type="inferred from homology"/>
<organism evidence="9 10">
    <name type="scientific">Candidatus Methanocrinis alkalitolerans</name>
    <dbReference type="NCBI Taxonomy" id="3033395"/>
    <lineage>
        <taxon>Archaea</taxon>
        <taxon>Methanobacteriati</taxon>
        <taxon>Methanobacteriota</taxon>
        <taxon>Stenosarchaea group</taxon>
        <taxon>Methanomicrobia</taxon>
        <taxon>Methanotrichales</taxon>
        <taxon>Methanotrichaceae</taxon>
        <taxon>Methanocrinis</taxon>
    </lineage>
</organism>